<dbReference type="EMBL" id="JAPNTZ010000008">
    <property type="protein sequence ID" value="MCY1141050.1"/>
    <property type="molecule type" value="Genomic_DNA"/>
</dbReference>
<evidence type="ECO:0000313" key="2">
    <source>
        <dbReference type="EMBL" id="MCY1141050.1"/>
    </source>
</evidence>
<comment type="caution">
    <text evidence="2">The sequence shown here is derived from an EMBL/GenBank/DDBJ whole genome shotgun (WGS) entry which is preliminary data.</text>
</comment>
<feature type="region of interest" description="Disordered" evidence="1">
    <location>
        <begin position="228"/>
        <end position="248"/>
    </location>
</feature>
<organism evidence="2 3">
    <name type="scientific">Paractinoplanes pyxinae</name>
    <dbReference type="NCBI Taxonomy" id="2997416"/>
    <lineage>
        <taxon>Bacteria</taxon>
        <taxon>Bacillati</taxon>
        <taxon>Actinomycetota</taxon>
        <taxon>Actinomycetes</taxon>
        <taxon>Micromonosporales</taxon>
        <taxon>Micromonosporaceae</taxon>
        <taxon>Paractinoplanes</taxon>
    </lineage>
</organism>
<sequence>MYPLGAGAEVGGPVGDSYAVALVRDGEAAAVLEVLRRIRFTGWVGPAEGGWLPVIAVPGSGAVATKRRGIAGVGEALAQDLKATVLVLRVLADRQLAVVAWTGDEEVGRYVSDPSREPGAEEDVLDDPLGVSSADEFAEAAGHPERGGELAELLDEHLDPESVIESERLARMLRLLALPTWLVAVATLPRDIPTGPGARDLTRLGFGLPGPGGVIVARLARVLRRRRPPPPIIADPPQGSSGMDPWLM</sequence>
<dbReference type="Proteomes" id="UP001151002">
    <property type="component" value="Unassembled WGS sequence"/>
</dbReference>
<accession>A0ABT4B3J5</accession>
<name>A0ABT4B3J5_9ACTN</name>
<keyword evidence="3" id="KW-1185">Reference proteome</keyword>
<dbReference type="RefSeq" id="WP_267565419.1">
    <property type="nucleotide sequence ID" value="NZ_JAPNTZ010000008.1"/>
</dbReference>
<protein>
    <submittedName>
        <fullName evidence="2">Uncharacterized protein</fullName>
    </submittedName>
</protein>
<evidence type="ECO:0000313" key="3">
    <source>
        <dbReference type="Proteomes" id="UP001151002"/>
    </source>
</evidence>
<reference evidence="2" key="1">
    <citation type="submission" date="2022-11" db="EMBL/GenBank/DDBJ databases">
        <authorList>
            <person name="Somphong A."/>
            <person name="Phongsopitanun W."/>
        </authorList>
    </citation>
    <scope>NUCLEOTIDE SEQUENCE</scope>
    <source>
        <strain evidence="2">Pm04-4</strain>
    </source>
</reference>
<gene>
    <name evidence="2" type="ORF">OWR29_23885</name>
</gene>
<proteinExistence type="predicted"/>
<evidence type="ECO:0000256" key="1">
    <source>
        <dbReference type="SAM" id="MobiDB-lite"/>
    </source>
</evidence>